<dbReference type="AlphaFoldDB" id="A0A1G4YZ27"/>
<dbReference type="PROSITE" id="PS50889">
    <property type="entry name" value="S4"/>
    <property type="match status" value="1"/>
</dbReference>
<evidence type="ECO:0000313" key="2">
    <source>
        <dbReference type="EMBL" id="SCX58692.1"/>
    </source>
</evidence>
<dbReference type="STRING" id="1960309.SAMN03159343_3820"/>
<name>A0A1G4YZ27_9ACTN</name>
<sequence>MVSGMQTVELRAGEDVIRLGQLLKLVDAVPTGAQVKDVLTDGVVQVNGEPEDRRGRQLRAGDVVTIEGLGDFRVG</sequence>
<dbReference type="Pfam" id="PF13275">
    <property type="entry name" value="S4_2"/>
    <property type="match status" value="1"/>
</dbReference>
<accession>A0A1G4YZ27</accession>
<keyword evidence="3" id="KW-1185">Reference proteome</keyword>
<keyword evidence="1" id="KW-0694">RNA-binding</keyword>
<dbReference type="GO" id="GO:0003723">
    <property type="term" value="F:RNA binding"/>
    <property type="evidence" value="ECO:0007669"/>
    <property type="project" value="UniProtKB-KW"/>
</dbReference>
<gene>
    <name evidence="2" type="ORF">SAMN03159343_3820</name>
</gene>
<dbReference type="SUPFAM" id="SSF55174">
    <property type="entry name" value="Alpha-L RNA-binding motif"/>
    <property type="match status" value="1"/>
</dbReference>
<dbReference type="Proteomes" id="UP000198981">
    <property type="component" value="Unassembled WGS sequence"/>
</dbReference>
<evidence type="ECO:0000256" key="1">
    <source>
        <dbReference type="PROSITE-ProRule" id="PRU00182"/>
    </source>
</evidence>
<evidence type="ECO:0000313" key="3">
    <source>
        <dbReference type="Proteomes" id="UP000198981"/>
    </source>
</evidence>
<organism evidence="2 3">
    <name type="scientific">Klenkia marina</name>
    <dbReference type="NCBI Taxonomy" id="1960309"/>
    <lineage>
        <taxon>Bacteria</taxon>
        <taxon>Bacillati</taxon>
        <taxon>Actinomycetota</taxon>
        <taxon>Actinomycetes</taxon>
        <taxon>Geodermatophilales</taxon>
        <taxon>Geodermatophilaceae</taxon>
        <taxon>Klenkia</taxon>
    </lineage>
</organism>
<protein>
    <submittedName>
        <fullName evidence="2">Ribosome-associated protein</fullName>
    </submittedName>
</protein>
<reference evidence="3" key="1">
    <citation type="submission" date="2016-10" db="EMBL/GenBank/DDBJ databases">
        <authorList>
            <person name="Varghese N."/>
            <person name="Submissions S."/>
        </authorList>
    </citation>
    <scope>NUCLEOTIDE SEQUENCE [LARGE SCALE GENOMIC DNA]</scope>
    <source>
        <strain evidence="3">DSM 45722</strain>
    </source>
</reference>
<dbReference type="Gene3D" id="3.10.290.10">
    <property type="entry name" value="RNA-binding S4 domain"/>
    <property type="match status" value="1"/>
</dbReference>
<dbReference type="CDD" id="cd00165">
    <property type="entry name" value="S4"/>
    <property type="match status" value="1"/>
</dbReference>
<dbReference type="InterPro" id="IPR036986">
    <property type="entry name" value="S4_RNA-bd_sf"/>
</dbReference>
<dbReference type="EMBL" id="FMUH01000007">
    <property type="protein sequence ID" value="SCX58692.1"/>
    <property type="molecule type" value="Genomic_DNA"/>
</dbReference>
<proteinExistence type="predicted"/>